<dbReference type="SUPFAM" id="SSF51735">
    <property type="entry name" value="NAD(P)-binding Rossmann-fold domains"/>
    <property type="match status" value="1"/>
</dbReference>
<dbReference type="Gene3D" id="3.40.50.720">
    <property type="entry name" value="NAD(P)-binding Rossmann-like Domain"/>
    <property type="match status" value="1"/>
</dbReference>
<dbReference type="RefSeq" id="WP_188230228.1">
    <property type="nucleotide sequence ID" value="NZ_JACVXB010000003.1"/>
</dbReference>
<dbReference type="EMBL" id="JACVXB010000003">
    <property type="protein sequence ID" value="MBD0832456.1"/>
    <property type="molecule type" value="Genomic_DNA"/>
</dbReference>
<organism evidence="2 3">
    <name type="scientific">Aestuariibaculum sediminum</name>
    <dbReference type="NCBI Taxonomy" id="2770637"/>
    <lineage>
        <taxon>Bacteria</taxon>
        <taxon>Pseudomonadati</taxon>
        <taxon>Bacteroidota</taxon>
        <taxon>Flavobacteriia</taxon>
        <taxon>Flavobacteriales</taxon>
        <taxon>Flavobacteriaceae</taxon>
    </lineage>
</organism>
<proteinExistence type="predicted"/>
<dbReference type="InterPro" id="IPR051783">
    <property type="entry name" value="NAD(P)-dependent_oxidoreduct"/>
</dbReference>
<evidence type="ECO:0000259" key="1">
    <source>
        <dbReference type="Pfam" id="PF01370"/>
    </source>
</evidence>
<name>A0A8J6UH48_9FLAO</name>
<sequence length="327" mass="36333">MNTQLKVLVTGANGLLGTNTIIELLKQGYQVIGLVRNSDNYIGEYHKNLTLEEGDILDLHSLEKALMGCTYVIHTASISSPKISKYKTFEEINVHGTKNLIDAALKQKVKKVIYIGTANIFGFGTLENLGHEHNPIKSPFTKSFYSQSKLKAQELALSKSSAMEVVSINPAFMIGGYDSKPSSGVIVLRGLNKRIIFYPPGGKSFVCVTDVVQAIINSFDLGQSGEAYIVTNENLTFKAFYQMLNRKQKRKATLIKIPKYILLLAGLFGDGLNRMGLVTSFTSNNLRLLCINSYYSNEKTKLHLRVNFTPLEEGLEDAISWFESQQS</sequence>
<dbReference type="AlphaFoldDB" id="A0A8J6UH48"/>
<dbReference type="Pfam" id="PF01370">
    <property type="entry name" value="Epimerase"/>
    <property type="match status" value="1"/>
</dbReference>
<dbReference type="Proteomes" id="UP000600588">
    <property type="component" value="Unassembled WGS sequence"/>
</dbReference>
<dbReference type="GO" id="GO:0005737">
    <property type="term" value="C:cytoplasm"/>
    <property type="evidence" value="ECO:0007669"/>
    <property type="project" value="TreeGrafter"/>
</dbReference>
<reference evidence="2 3" key="1">
    <citation type="submission" date="2020-09" db="EMBL/GenBank/DDBJ databases">
        <title>TT11 complete genome.</title>
        <authorList>
            <person name="Wu Z."/>
        </authorList>
    </citation>
    <scope>NUCLEOTIDE SEQUENCE [LARGE SCALE GENOMIC DNA]</scope>
    <source>
        <strain evidence="2 3">TT11</strain>
    </source>
</reference>
<dbReference type="GO" id="GO:0004029">
    <property type="term" value="F:aldehyde dehydrogenase (NAD+) activity"/>
    <property type="evidence" value="ECO:0007669"/>
    <property type="project" value="TreeGrafter"/>
</dbReference>
<comment type="caution">
    <text evidence="2">The sequence shown here is derived from an EMBL/GenBank/DDBJ whole genome shotgun (WGS) entry which is preliminary data.</text>
</comment>
<gene>
    <name evidence="2" type="ORF">ICJ83_09955</name>
</gene>
<keyword evidence="3" id="KW-1185">Reference proteome</keyword>
<accession>A0A8J6UH48</accession>
<dbReference type="InterPro" id="IPR036291">
    <property type="entry name" value="NAD(P)-bd_dom_sf"/>
</dbReference>
<evidence type="ECO:0000313" key="2">
    <source>
        <dbReference type="EMBL" id="MBD0832456.1"/>
    </source>
</evidence>
<protein>
    <submittedName>
        <fullName evidence="2">NAD-dependent epimerase/dehydratase family protein</fullName>
    </submittedName>
</protein>
<dbReference type="PANTHER" id="PTHR48079">
    <property type="entry name" value="PROTEIN YEEZ"/>
    <property type="match status" value="1"/>
</dbReference>
<dbReference type="PANTHER" id="PTHR48079:SF6">
    <property type="entry name" value="NAD(P)-BINDING DOMAIN-CONTAINING PROTEIN-RELATED"/>
    <property type="match status" value="1"/>
</dbReference>
<feature type="domain" description="NAD-dependent epimerase/dehydratase" evidence="1">
    <location>
        <begin position="7"/>
        <end position="228"/>
    </location>
</feature>
<dbReference type="InterPro" id="IPR001509">
    <property type="entry name" value="Epimerase_deHydtase"/>
</dbReference>
<evidence type="ECO:0000313" key="3">
    <source>
        <dbReference type="Proteomes" id="UP000600588"/>
    </source>
</evidence>